<dbReference type="EMBL" id="RAWG01000033">
    <property type="protein sequence ID" value="RKH45616.1"/>
    <property type="molecule type" value="Genomic_DNA"/>
</dbReference>
<dbReference type="GO" id="GO:0016787">
    <property type="term" value="F:hydrolase activity"/>
    <property type="evidence" value="ECO:0007669"/>
    <property type="project" value="UniProtKB-KW"/>
</dbReference>
<dbReference type="OrthoDB" id="5492442at2"/>
<dbReference type="Pfam" id="PF00561">
    <property type="entry name" value="Abhydrolase_1"/>
    <property type="match status" value="1"/>
</dbReference>
<evidence type="ECO:0000256" key="1">
    <source>
        <dbReference type="ARBA" id="ARBA00022801"/>
    </source>
</evidence>
<dbReference type="Gene3D" id="3.40.50.1820">
    <property type="entry name" value="alpha/beta hydrolase"/>
    <property type="match status" value="1"/>
</dbReference>
<protein>
    <submittedName>
        <fullName evidence="3">Alpha/beta fold hydrolase</fullName>
    </submittedName>
</protein>
<evidence type="ECO:0000313" key="4">
    <source>
        <dbReference type="Proteomes" id="UP000273405"/>
    </source>
</evidence>
<feature type="domain" description="AB hydrolase-1" evidence="2">
    <location>
        <begin position="71"/>
        <end position="350"/>
    </location>
</feature>
<accession>A0A3A8NMJ2</accession>
<dbReference type="InterPro" id="IPR000073">
    <property type="entry name" value="AB_hydrolase_1"/>
</dbReference>
<dbReference type="PANTHER" id="PTHR43798:SF31">
    <property type="entry name" value="AB HYDROLASE SUPERFAMILY PROTEIN YCLE"/>
    <property type="match status" value="1"/>
</dbReference>
<dbReference type="Proteomes" id="UP000273405">
    <property type="component" value="Unassembled WGS sequence"/>
</dbReference>
<dbReference type="PANTHER" id="PTHR43798">
    <property type="entry name" value="MONOACYLGLYCEROL LIPASE"/>
    <property type="match status" value="1"/>
</dbReference>
<dbReference type="InterPro" id="IPR050266">
    <property type="entry name" value="AB_hydrolase_sf"/>
</dbReference>
<keyword evidence="1 3" id="KW-0378">Hydrolase</keyword>
<dbReference type="SUPFAM" id="SSF53474">
    <property type="entry name" value="alpha/beta-Hydrolases"/>
    <property type="match status" value="1"/>
</dbReference>
<keyword evidence="4" id="KW-1185">Reference proteome</keyword>
<evidence type="ECO:0000259" key="2">
    <source>
        <dbReference type="Pfam" id="PF00561"/>
    </source>
</evidence>
<dbReference type="GO" id="GO:0016020">
    <property type="term" value="C:membrane"/>
    <property type="evidence" value="ECO:0007669"/>
    <property type="project" value="TreeGrafter"/>
</dbReference>
<dbReference type="InterPro" id="IPR029058">
    <property type="entry name" value="AB_hydrolase_fold"/>
</dbReference>
<proteinExistence type="predicted"/>
<sequence length="377" mass="40426">MRRGPPEEALVNLHPSRASVVGVLGLLGALVAGAAGAEVTRAEFLVPVEPGLEVSVREVKDTGMQVAGLAPLILLHGARVPGRASFDLPVEGGSLAADLARAGHSVYVMDARGYGGSTRPLAMGVPAKGRPLVGSHEVVQDVHAVVGWVRARTGRDRVGLLGWATGGHWAGMYASLHPERVSHLVMLNALYAGSAQHAMLGRGTDFEDPKRPGHFNAEALGAYRWNTAASVVAVWDSTITVEDKTQWRDPEVAAAFQREALASDPLGPTRRPAAFRAPSGALEDSFYLATGRQLWDAASITARVLILRSENDFWSRPEDVTRLQEHLVHAASVKAVVFPQATHFVHLDRPERGRRVLVDEVTRFTGARVGPPARPVK</sequence>
<comment type="caution">
    <text evidence="3">The sequence shown here is derived from an EMBL/GenBank/DDBJ whole genome shotgun (WGS) entry which is preliminary data.</text>
</comment>
<dbReference type="AlphaFoldDB" id="A0A3A8NMJ2"/>
<name>A0A3A8NMJ2_9BACT</name>
<reference evidence="4" key="1">
    <citation type="submission" date="2018-09" db="EMBL/GenBank/DDBJ databases">
        <authorList>
            <person name="Livingstone P.G."/>
            <person name="Whitworth D.E."/>
        </authorList>
    </citation>
    <scope>NUCLEOTIDE SEQUENCE [LARGE SCALE GENOMIC DNA]</scope>
    <source>
        <strain evidence="4">CA040B</strain>
    </source>
</reference>
<organism evidence="3 4">
    <name type="scientific">Corallococcus sicarius</name>
    <dbReference type="NCBI Taxonomy" id="2316726"/>
    <lineage>
        <taxon>Bacteria</taxon>
        <taxon>Pseudomonadati</taxon>
        <taxon>Myxococcota</taxon>
        <taxon>Myxococcia</taxon>
        <taxon>Myxococcales</taxon>
        <taxon>Cystobacterineae</taxon>
        <taxon>Myxococcaceae</taxon>
        <taxon>Corallococcus</taxon>
    </lineage>
</organism>
<evidence type="ECO:0000313" key="3">
    <source>
        <dbReference type="EMBL" id="RKH45616.1"/>
    </source>
</evidence>
<gene>
    <name evidence="3" type="ORF">D7X12_07550</name>
</gene>